<keyword evidence="5" id="KW-1185">Reference proteome</keyword>
<dbReference type="InterPro" id="IPR009057">
    <property type="entry name" value="Homeodomain-like_sf"/>
</dbReference>
<sequence length="181" mass="22000">MNQATRSKKELTKSLFELMKRKDFTRITVTEIAQQALLDRRTFYRHYVQKEEIIEDYCDELCLAYIGRLKQVMPINFYLMAFIYFEFWYEHREFLALIISSHLYHFVIARYDTYLPHIREIFEGQTFEYENTTMEKYALSFSIGGFWHLLKVWQKNGMQETPEEMATIMMKAYVLVDKTKK</sequence>
<evidence type="ECO:0000256" key="2">
    <source>
        <dbReference type="PROSITE-ProRule" id="PRU00335"/>
    </source>
</evidence>
<dbReference type="Proteomes" id="UP000198948">
    <property type="component" value="Unassembled WGS sequence"/>
</dbReference>
<dbReference type="PROSITE" id="PS50977">
    <property type="entry name" value="HTH_TETR_2"/>
    <property type="match status" value="1"/>
</dbReference>
<evidence type="ECO:0000313" key="5">
    <source>
        <dbReference type="Proteomes" id="UP000198948"/>
    </source>
</evidence>
<dbReference type="GO" id="GO:0003677">
    <property type="term" value="F:DNA binding"/>
    <property type="evidence" value="ECO:0007669"/>
    <property type="project" value="UniProtKB-UniRule"/>
</dbReference>
<feature type="DNA-binding region" description="H-T-H motif" evidence="2">
    <location>
        <begin position="28"/>
        <end position="47"/>
    </location>
</feature>
<proteinExistence type="predicted"/>
<reference evidence="4 5" key="1">
    <citation type="submission" date="2016-10" db="EMBL/GenBank/DDBJ databases">
        <authorList>
            <person name="de Groot N.N."/>
        </authorList>
    </citation>
    <scope>NUCLEOTIDE SEQUENCE [LARGE SCALE GENOMIC DNA]</scope>
    <source>
        <strain evidence="4 5">DSM 13760</strain>
    </source>
</reference>
<protein>
    <submittedName>
        <fullName evidence="4">Regulatory protein, tetR family</fullName>
    </submittedName>
</protein>
<evidence type="ECO:0000313" key="4">
    <source>
        <dbReference type="EMBL" id="SER73536.1"/>
    </source>
</evidence>
<dbReference type="PANTHER" id="PTHR43479">
    <property type="entry name" value="ACREF/ENVCD OPERON REPRESSOR-RELATED"/>
    <property type="match status" value="1"/>
</dbReference>
<dbReference type="RefSeq" id="WP_092650977.1">
    <property type="nucleotide sequence ID" value="NZ_FOHA01000004.1"/>
</dbReference>
<organism evidence="4 5">
    <name type="scientific">Isobaculum melis</name>
    <dbReference type="NCBI Taxonomy" id="142588"/>
    <lineage>
        <taxon>Bacteria</taxon>
        <taxon>Bacillati</taxon>
        <taxon>Bacillota</taxon>
        <taxon>Bacilli</taxon>
        <taxon>Lactobacillales</taxon>
        <taxon>Carnobacteriaceae</taxon>
        <taxon>Isobaculum</taxon>
    </lineage>
</organism>
<dbReference type="EMBL" id="FOHA01000004">
    <property type="protein sequence ID" value="SER73536.1"/>
    <property type="molecule type" value="Genomic_DNA"/>
</dbReference>
<dbReference type="Gene3D" id="1.10.357.10">
    <property type="entry name" value="Tetracycline Repressor, domain 2"/>
    <property type="match status" value="1"/>
</dbReference>
<keyword evidence="1 2" id="KW-0238">DNA-binding</keyword>
<dbReference type="STRING" id="142588.SAMN04488559_104140"/>
<dbReference type="InterPro" id="IPR050624">
    <property type="entry name" value="HTH-type_Tx_Regulator"/>
</dbReference>
<dbReference type="InterPro" id="IPR001647">
    <property type="entry name" value="HTH_TetR"/>
</dbReference>
<evidence type="ECO:0000256" key="1">
    <source>
        <dbReference type="ARBA" id="ARBA00023125"/>
    </source>
</evidence>
<dbReference type="Pfam" id="PF00440">
    <property type="entry name" value="TetR_N"/>
    <property type="match status" value="1"/>
</dbReference>
<dbReference type="Pfam" id="PF14278">
    <property type="entry name" value="TetR_C_8"/>
    <property type="match status" value="1"/>
</dbReference>
<dbReference type="PANTHER" id="PTHR43479:SF7">
    <property type="entry name" value="TETR-FAMILY TRANSCRIPTIONAL REGULATOR"/>
    <property type="match status" value="1"/>
</dbReference>
<gene>
    <name evidence="4" type="ORF">SAMN04488559_104140</name>
</gene>
<feature type="domain" description="HTH tetR-type" evidence="3">
    <location>
        <begin position="5"/>
        <end position="65"/>
    </location>
</feature>
<evidence type="ECO:0000259" key="3">
    <source>
        <dbReference type="PROSITE" id="PS50977"/>
    </source>
</evidence>
<dbReference type="SUPFAM" id="SSF46689">
    <property type="entry name" value="Homeodomain-like"/>
    <property type="match status" value="1"/>
</dbReference>
<dbReference type="OrthoDB" id="9810250at2"/>
<dbReference type="AlphaFoldDB" id="A0A1H9RL84"/>
<accession>A0A1H9RL84</accession>
<name>A0A1H9RL84_9LACT</name>
<dbReference type="InterPro" id="IPR039532">
    <property type="entry name" value="TetR_C_Firmicutes"/>
</dbReference>